<organism evidence="1 2">
    <name type="scientific">Parachlamydia acanthamoebae</name>
    <dbReference type="NCBI Taxonomy" id="83552"/>
    <lineage>
        <taxon>Bacteria</taxon>
        <taxon>Pseudomonadati</taxon>
        <taxon>Chlamydiota</taxon>
        <taxon>Chlamydiia</taxon>
        <taxon>Parachlamydiales</taxon>
        <taxon>Parachlamydiaceae</taxon>
        <taxon>Parachlamydia</taxon>
    </lineage>
</organism>
<proteinExistence type="predicted"/>
<dbReference type="AlphaFoldDB" id="A0A0C1CAE5"/>
<dbReference type="EMBL" id="JSAM01000051">
    <property type="protein sequence ID" value="KIA77960.1"/>
    <property type="molecule type" value="Genomic_DNA"/>
</dbReference>
<dbReference type="Proteomes" id="UP000031307">
    <property type="component" value="Unassembled WGS sequence"/>
</dbReference>
<sequence>MTFGISIKKIEGSIQFDETGFKSLKNLWVAHLKNLGKIALDLKLPQDIHEIIQEINSYLIKQRVISKK</sequence>
<evidence type="ECO:0000313" key="2">
    <source>
        <dbReference type="Proteomes" id="UP000031307"/>
    </source>
</evidence>
<evidence type="ECO:0000313" key="1">
    <source>
        <dbReference type="EMBL" id="KIA77960.1"/>
    </source>
</evidence>
<dbReference type="PATRIC" id="fig|83552.4.peg.852"/>
<gene>
    <name evidence="1" type="ORF">DB43_FG00190</name>
</gene>
<accession>A0A0C1CAE5</accession>
<protein>
    <submittedName>
        <fullName evidence="1">Uncharacterized protein</fullName>
    </submittedName>
</protein>
<name>A0A0C1CAE5_9BACT</name>
<reference evidence="1 2" key="1">
    <citation type="journal article" date="2014" name="Mol. Biol. Evol.">
        <title>Massive expansion of Ubiquitination-related gene families within the Chlamydiae.</title>
        <authorList>
            <person name="Domman D."/>
            <person name="Collingro A."/>
            <person name="Lagkouvardos I."/>
            <person name="Gehre L."/>
            <person name="Weinmaier T."/>
            <person name="Rattei T."/>
            <person name="Subtil A."/>
            <person name="Horn M."/>
        </authorList>
    </citation>
    <scope>NUCLEOTIDE SEQUENCE [LARGE SCALE GENOMIC DNA]</scope>
    <source>
        <strain evidence="1 2">OEW1</strain>
    </source>
</reference>
<comment type="caution">
    <text evidence="1">The sequence shown here is derived from an EMBL/GenBank/DDBJ whole genome shotgun (WGS) entry which is preliminary data.</text>
</comment>